<keyword evidence="4" id="KW-1185">Reference proteome</keyword>
<feature type="compositionally biased region" description="Polar residues" evidence="1">
    <location>
        <begin position="375"/>
        <end position="390"/>
    </location>
</feature>
<organism evidence="3 4">
    <name type="scientific">Nocardioides caeni</name>
    <dbReference type="NCBI Taxonomy" id="574700"/>
    <lineage>
        <taxon>Bacteria</taxon>
        <taxon>Bacillati</taxon>
        <taxon>Actinomycetota</taxon>
        <taxon>Actinomycetes</taxon>
        <taxon>Propionibacteriales</taxon>
        <taxon>Nocardioidaceae</taxon>
        <taxon>Nocardioides</taxon>
    </lineage>
</organism>
<evidence type="ECO:0000313" key="3">
    <source>
        <dbReference type="EMBL" id="THV08900.1"/>
    </source>
</evidence>
<dbReference type="InterPro" id="IPR052336">
    <property type="entry name" value="MlaD_Phospholipid_Transporter"/>
</dbReference>
<evidence type="ECO:0000313" key="4">
    <source>
        <dbReference type="Proteomes" id="UP000307087"/>
    </source>
</evidence>
<dbReference type="OrthoDB" id="5241082at2"/>
<reference evidence="3 4" key="1">
    <citation type="journal article" date="2009" name="Int. J. Syst. Evol. Microbiol.">
        <title>Nocardioides caeni sp. nov., isolated from wastewater.</title>
        <authorList>
            <person name="Yoon J.H."/>
            <person name="Kang S.J."/>
            <person name="Park S."/>
            <person name="Kim W."/>
            <person name="Oh T.K."/>
        </authorList>
    </citation>
    <scope>NUCLEOTIDE SEQUENCE [LARGE SCALE GENOMIC DNA]</scope>
    <source>
        <strain evidence="3 4">DSM 23134</strain>
    </source>
</reference>
<dbReference type="Pfam" id="PF02470">
    <property type="entry name" value="MlaD"/>
    <property type="match status" value="1"/>
</dbReference>
<comment type="caution">
    <text evidence="3">The sequence shown here is derived from an EMBL/GenBank/DDBJ whole genome shotgun (WGS) entry which is preliminary data.</text>
</comment>
<protein>
    <submittedName>
        <fullName evidence="3">MCE family protein</fullName>
    </submittedName>
</protein>
<dbReference type="PANTHER" id="PTHR33371:SF4">
    <property type="entry name" value="INTERMEMBRANE PHOSPHOLIPID TRANSPORT SYSTEM BINDING PROTEIN MLAD"/>
    <property type="match status" value="1"/>
</dbReference>
<evidence type="ECO:0000259" key="2">
    <source>
        <dbReference type="Pfam" id="PF02470"/>
    </source>
</evidence>
<dbReference type="AlphaFoldDB" id="A0A4S8MZI9"/>
<dbReference type="EMBL" id="STGW01000022">
    <property type="protein sequence ID" value="THV08900.1"/>
    <property type="molecule type" value="Genomic_DNA"/>
</dbReference>
<accession>A0A4S8MZI9</accession>
<proteinExistence type="predicted"/>
<dbReference type="InterPro" id="IPR003399">
    <property type="entry name" value="Mce/MlaD"/>
</dbReference>
<dbReference type="PANTHER" id="PTHR33371">
    <property type="entry name" value="INTERMEMBRANE PHOSPHOLIPID TRANSPORT SYSTEM BINDING PROTEIN MLAD-RELATED"/>
    <property type="match status" value="1"/>
</dbReference>
<name>A0A4S8MZI9_9ACTN</name>
<feature type="domain" description="Mce/MlaD" evidence="2">
    <location>
        <begin position="26"/>
        <end position="101"/>
    </location>
</feature>
<evidence type="ECO:0000256" key="1">
    <source>
        <dbReference type="SAM" id="MobiDB-lite"/>
    </source>
</evidence>
<gene>
    <name evidence="3" type="ORF">E9934_18660</name>
</gene>
<dbReference type="Proteomes" id="UP000307087">
    <property type="component" value="Unassembled WGS sequence"/>
</dbReference>
<sequence length="410" mass="42750">MAPGVAAGVLGIALVGGAVMVLDQRDGYRVSAVVPNAGNLFIGSSVMYDGYEAGSVTGIEVQDGKALIELSIDDEFGPLHDGATVEVVWKAALGERLVRVVDGDEGSAELPEGALLAGVQREPVELDAVLSALDEPTRAHLSSLVSRLQGTLDGREQDANASLHAAGPALEELGAVLREVDTDGEAIKQIVTQLDETMQILASRGESLEQVVTSLASATDTIAAQERSVGDTLQKLPPVLDQADTTLARVPGTVDKTLPLLEDLAPATSSLTSVSRNLRPLLRDLRPTVGDLRPTLDRLSQLLGITPGLLDGSTAAAPDADDAMTGLTPVLEFLRPYTPEIAGWATNWGSAAGNRDNQGHYVRFNIQAGVESVIPSPTGQPGPGVTQNLTPDPGEPVGQPWTDAYGSGMR</sequence>
<feature type="region of interest" description="Disordered" evidence="1">
    <location>
        <begin position="375"/>
        <end position="410"/>
    </location>
</feature>